<dbReference type="Proteomes" id="UP000249915">
    <property type="component" value="Unassembled WGS sequence"/>
</dbReference>
<organism evidence="1 2">
    <name type="scientific">Prauserella muralis</name>
    <dbReference type="NCBI Taxonomy" id="588067"/>
    <lineage>
        <taxon>Bacteria</taxon>
        <taxon>Bacillati</taxon>
        <taxon>Actinomycetota</taxon>
        <taxon>Actinomycetes</taxon>
        <taxon>Pseudonocardiales</taxon>
        <taxon>Pseudonocardiaceae</taxon>
        <taxon>Prauserella</taxon>
    </lineage>
</organism>
<evidence type="ECO:0000313" key="1">
    <source>
        <dbReference type="EMBL" id="PXY25387.1"/>
    </source>
</evidence>
<dbReference type="AlphaFoldDB" id="A0A2V4AVM4"/>
<keyword evidence="2" id="KW-1185">Reference proteome</keyword>
<accession>A0A2V4AVM4</accession>
<dbReference type="RefSeq" id="WP_112282516.1">
    <property type="nucleotide sequence ID" value="NZ_MASW01000003.1"/>
</dbReference>
<reference evidence="1 2" key="1">
    <citation type="submission" date="2016-07" db="EMBL/GenBank/DDBJ databases">
        <title>Draft genome sequence of Prauserella muralis DSM 45305, isolated from a mould-covered wall in an indoor environment.</title>
        <authorList>
            <person name="Ruckert C."/>
            <person name="Albersmeier A."/>
            <person name="Jiang C.-L."/>
            <person name="Jiang Y."/>
            <person name="Kalinowski J."/>
            <person name="Schneider O."/>
            <person name="Winkler A."/>
            <person name="Zotchev S.B."/>
        </authorList>
    </citation>
    <scope>NUCLEOTIDE SEQUENCE [LARGE SCALE GENOMIC DNA]</scope>
    <source>
        <strain evidence="1 2">DSM 45305</strain>
    </source>
</reference>
<comment type="caution">
    <text evidence="1">The sequence shown here is derived from an EMBL/GenBank/DDBJ whole genome shotgun (WGS) entry which is preliminary data.</text>
</comment>
<gene>
    <name evidence="1" type="ORF">BAY60_18595</name>
</gene>
<sequence length="61" mass="6958">MDSLYLLALLACPVGMGLMMWFMMRGRAVGSTENPDQHNEVARLRAEVDSLRARDQHENRP</sequence>
<protein>
    <submittedName>
        <fullName evidence="1">Uncharacterized protein</fullName>
    </submittedName>
</protein>
<evidence type="ECO:0000313" key="2">
    <source>
        <dbReference type="Proteomes" id="UP000249915"/>
    </source>
</evidence>
<proteinExistence type="predicted"/>
<dbReference type="EMBL" id="MASW01000003">
    <property type="protein sequence ID" value="PXY25387.1"/>
    <property type="molecule type" value="Genomic_DNA"/>
</dbReference>
<dbReference type="OrthoDB" id="5193129at2"/>
<name>A0A2V4AVM4_9PSEU</name>